<dbReference type="InterPro" id="IPR052191">
    <property type="entry name" value="tRNA_ntf/polyA_polymerase_I"/>
</dbReference>
<keyword evidence="5 7" id="KW-0694">RNA-binding</keyword>
<keyword evidence="6 7" id="KW-0804">Transcription</keyword>
<dbReference type="InterPro" id="IPR002646">
    <property type="entry name" value="PolA_pol_head_dom"/>
</dbReference>
<dbReference type="GO" id="GO:0043633">
    <property type="term" value="P:polyadenylation-dependent RNA catabolic process"/>
    <property type="evidence" value="ECO:0007669"/>
    <property type="project" value="InterPro"/>
</dbReference>
<keyword evidence="3 7" id="KW-0547">Nucleotide-binding</keyword>
<reference evidence="13" key="2">
    <citation type="submission" date="2023-04" db="EMBL/GenBank/DDBJ databases">
        <authorList>
            <person name="Beletskiy A.V."/>
            <person name="Mardanov A.V."/>
            <person name="Ravin N.V."/>
        </authorList>
    </citation>
    <scope>NUCLEOTIDE SEQUENCE</scope>
    <source>
        <strain evidence="13">GKL-01</strain>
    </source>
</reference>
<dbReference type="InterPro" id="IPR032828">
    <property type="entry name" value="PolyA_RNA-bd"/>
</dbReference>
<dbReference type="KEGG" id="tdu:QJT80_09140"/>
<proteinExistence type="inferred from homology"/>
<dbReference type="Gene3D" id="3.30.460.10">
    <property type="entry name" value="Beta Polymerase, domain 2"/>
    <property type="match status" value="1"/>
</dbReference>
<evidence type="ECO:0000256" key="9">
    <source>
        <dbReference type="SAM" id="MobiDB-lite"/>
    </source>
</evidence>
<evidence type="ECO:0000256" key="7">
    <source>
        <dbReference type="HAMAP-Rule" id="MF_00957"/>
    </source>
</evidence>
<reference evidence="13" key="1">
    <citation type="journal article" date="2023" name="Int. J. Mol. Sci.">
        <title>Metagenomics Revealed a New Genus 'Candidatus Thiocaldithrix dubininis' gen. nov., sp. nov. and a New Species 'Candidatus Thiothrix putei' sp. nov. in the Family Thiotrichaceae, Some Members of Which Have Traits of Both Na+- and H+-Motive Energetics.</title>
        <authorList>
            <person name="Ravin N.V."/>
            <person name="Muntyan M.S."/>
            <person name="Smolyakov D.D."/>
            <person name="Rudenko T.S."/>
            <person name="Beletsky A.V."/>
            <person name="Mardanov A.V."/>
            <person name="Grabovich M.Y."/>
        </authorList>
    </citation>
    <scope>NUCLEOTIDE SEQUENCE</scope>
    <source>
        <strain evidence="13">GKL-01</strain>
    </source>
</reference>
<evidence type="ECO:0000259" key="11">
    <source>
        <dbReference type="Pfam" id="PF12626"/>
    </source>
</evidence>
<evidence type="ECO:0000259" key="10">
    <source>
        <dbReference type="Pfam" id="PF01743"/>
    </source>
</evidence>
<evidence type="ECO:0000256" key="6">
    <source>
        <dbReference type="ARBA" id="ARBA00023163"/>
    </source>
</evidence>
<dbReference type="GO" id="GO:0003723">
    <property type="term" value="F:RNA binding"/>
    <property type="evidence" value="ECO:0007669"/>
    <property type="project" value="UniProtKB-UniRule"/>
</dbReference>
<gene>
    <name evidence="7 13" type="primary">pcnB</name>
    <name evidence="13" type="ORF">QJT80_09140</name>
</gene>
<evidence type="ECO:0000256" key="3">
    <source>
        <dbReference type="ARBA" id="ARBA00022741"/>
    </source>
</evidence>
<dbReference type="AlphaFoldDB" id="A0AA95H7P3"/>
<dbReference type="PANTHER" id="PTHR43051">
    <property type="entry name" value="POLYNUCLEOTIDE ADENYLYLTRANSFERASE FAMILY PROTEIN"/>
    <property type="match status" value="1"/>
</dbReference>
<dbReference type="GO" id="GO:0006397">
    <property type="term" value="P:mRNA processing"/>
    <property type="evidence" value="ECO:0007669"/>
    <property type="project" value="UniProtKB-KW"/>
</dbReference>
<evidence type="ECO:0000256" key="5">
    <source>
        <dbReference type="ARBA" id="ARBA00022884"/>
    </source>
</evidence>
<feature type="active site" evidence="7">
    <location>
        <position position="67"/>
    </location>
</feature>
<keyword evidence="1 7" id="KW-0507">mRNA processing</keyword>
<comment type="catalytic activity">
    <reaction evidence="7">
        <text>RNA(n) + ATP = RNA(n)-3'-adenine ribonucleotide + diphosphate</text>
        <dbReference type="Rhea" id="RHEA:11332"/>
        <dbReference type="Rhea" id="RHEA-COMP:14527"/>
        <dbReference type="Rhea" id="RHEA-COMP:17347"/>
        <dbReference type="ChEBI" id="CHEBI:30616"/>
        <dbReference type="ChEBI" id="CHEBI:33019"/>
        <dbReference type="ChEBI" id="CHEBI:140395"/>
        <dbReference type="ChEBI" id="CHEBI:173115"/>
        <dbReference type="EC" id="2.7.7.19"/>
    </reaction>
</comment>
<keyword evidence="2 7" id="KW-0808">Transferase</keyword>
<accession>A0AA95H7P3</accession>
<feature type="domain" description="tRNA nucleotidyltransferase/poly(A) polymerase RNA and SrmB- binding" evidence="12">
    <location>
        <begin position="205"/>
        <end position="265"/>
    </location>
</feature>
<dbReference type="InterPro" id="IPR043519">
    <property type="entry name" value="NT_sf"/>
</dbReference>
<comment type="similarity">
    <text evidence="7 8">Belongs to the tRNA nucleotidyltransferase/poly(A) polymerase family.</text>
</comment>
<dbReference type="Pfam" id="PF01743">
    <property type="entry name" value="PolyA_pol"/>
    <property type="match status" value="1"/>
</dbReference>
<evidence type="ECO:0000256" key="1">
    <source>
        <dbReference type="ARBA" id="ARBA00022664"/>
    </source>
</evidence>
<dbReference type="EC" id="2.7.7.19" evidence="7"/>
<evidence type="ECO:0000313" key="13">
    <source>
        <dbReference type="EMBL" id="WGZ92377.1"/>
    </source>
</evidence>
<dbReference type="EMBL" id="CP124755">
    <property type="protein sequence ID" value="WGZ92377.1"/>
    <property type="molecule type" value="Genomic_DNA"/>
</dbReference>
<feature type="active site" evidence="7">
    <location>
        <position position="69"/>
    </location>
</feature>
<dbReference type="HAMAP" id="MF_00957">
    <property type="entry name" value="PolyA_pol"/>
    <property type="match status" value="1"/>
</dbReference>
<dbReference type="NCBIfam" id="TIGR01942">
    <property type="entry name" value="pcnB"/>
    <property type="match status" value="1"/>
</dbReference>
<dbReference type="SUPFAM" id="SSF81891">
    <property type="entry name" value="Poly A polymerase C-terminal region-like"/>
    <property type="match status" value="1"/>
</dbReference>
<sequence length="448" mass="50634">MEFAGNGEPQTGAEPILHILPEQHHIQADLICGRAKDVIRRLQRAGYEAYLVGGCVRDLLLGRTPKDFDIATSARPEEIRKLFNSCRLIGRRFRLAHIYYGRDYLEVATFRAPHDEADGGGQVSDDGRIIHDNVYGSLQEDVWRRDLTINALFYNPSNGELLDLVGGLADLRAGVIRLLGEPVVRFREDPVRLLRVVRFAAKLKFTIHPDTESLLKPLAPLLAAVSSARLFDEILKLLLSGDGWQTFQLLRQYGLLNYLLPLTAESLRDDSTGTVAKMLEISLQNTDQRIQDGKSVMPAFLYAVLLWHKVQLAAQQLQDNGNMPEMQALNLAASDALRDQVDFTAVPRRYSNITREIWGLQSRFRQRDLRRATALLGNPRFRAAFDFLCLRAQAGEAVQDDCEWWTKFQQAAPEERQALCKNNGKKTSSLRRKKRRKKPTNSASSVGE</sequence>
<dbReference type="CDD" id="cd05398">
    <property type="entry name" value="NT_ClassII-CCAase"/>
    <property type="match status" value="1"/>
</dbReference>
<dbReference type="GO" id="GO:0005524">
    <property type="term" value="F:ATP binding"/>
    <property type="evidence" value="ECO:0007669"/>
    <property type="project" value="UniProtKB-UniRule"/>
</dbReference>
<organism evidence="13">
    <name type="scientific">Candidatus Thiocaldithrix dubininis</name>
    <dbReference type="NCBI Taxonomy" id="3080823"/>
    <lineage>
        <taxon>Bacteria</taxon>
        <taxon>Pseudomonadati</taxon>
        <taxon>Pseudomonadota</taxon>
        <taxon>Gammaproteobacteria</taxon>
        <taxon>Thiotrichales</taxon>
        <taxon>Thiotrichaceae</taxon>
        <taxon>Candidatus Thiocaldithrix</taxon>
    </lineage>
</organism>
<dbReference type="PANTHER" id="PTHR43051:SF1">
    <property type="entry name" value="POLYNUCLEOTIDE ADENYLYLTRANSFERASE FAMILY PROTEIN"/>
    <property type="match status" value="1"/>
</dbReference>
<feature type="active site" evidence="7">
    <location>
        <position position="146"/>
    </location>
</feature>
<dbReference type="Pfam" id="PF12627">
    <property type="entry name" value="PolyA_pol_RNAbd"/>
    <property type="match status" value="1"/>
</dbReference>
<evidence type="ECO:0000256" key="2">
    <source>
        <dbReference type="ARBA" id="ARBA00022679"/>
    </source>
</evidence>
<dbReference type="Pfam" id="PF12626">
    <property type="entry name" value="PolyA_pol_arg_C"/>
    <property type="match status" value="1"/>
</dbReference>
<evidence type="ECO:0000256" key="8">
    <source>
        <dbReference type="RuleBase" id="RU003953"/>
    </source>
</evidence>
<dbReference type="Proteomes" id="UP001300672">
    <property type="component" value="Chromosome"/>
</dbReference>
<feature type="region of interest" description="Disordered" evidence="9">
    <location>
        <begin position="415"/>
        <end position="448"/>
    </location>
</feature>
<keyword evidence="13" id="KW-0548">Nucleotidyltransferase</keyword>
<feature type="domain" description="Poly A polymerase head" evidence="10">
    <location>
        <begin position="49"/>
        <end position="177"/>
    </location>
</feature>
<feature type="compositionally biased region" description="Basic residues" evidence="9">
    <location>
        <begin position="428"/>
        <end position="439"/>
    </location>
</feature>
<dbReference type="InterPro" id="IPR010206">
    <property type="entry name" value="PolA_pol_I"/>
</dbReference>
<protein>
    <recommendedName>
        <fullName evidence="7">Poly(A) polymerase I</fullName>
        <shortName evidence="7">PAP I</shortName>
        <ecNumber evidence="7">2.7.7.19</ecNumber>
    </recommendedName>
</protein>
<feature type="domain" description="Polymerase A arginine-rich C-terminal" evidence="11">
    <location>
        <begin position="322"/>
        <end position="437"/>
    </location>
</feature>
<dbReference type="Gene3D" id="1.10.3090.10">
    <property type="entry name" value="cca-adding enzyme, domain 2"/>
    <property type="match status" value="1"/>
</dbReference>
<keyword evidence="4 7" id="KW-0067">ATP-binding</keyword>
<name>A0AA95H7P3_9GAMM</name>
<evidence type="ECO:0000256" key="4">
    <source>
        <dbReference type="ARBA" id="ARBA00022840"/>
    </source>
</evidence>
<comment type="function">
    <text evidence="7">Adds poly(A) tail to the 3' end of many RNAs, which usually targets these RNAs for decay. Plays a significant role in the global control of gene expression, through influencing the rate of transcript degradation, and in the general RNA quality control.</text>
</comment>
<dbReference type="GO" id="GO:1990817">
    <property type="term" value="F:poly(A) RNA polymerase activity"/>
    <property type="evidence" value="ECO:0007669"/>
    <property type="project" value="UniProtKB-UniRule"/>
</dbReference>
<dbReference type="SUPFAM" id="SSF81301">
    <property type="entry name" value="Nucleotidyltransferase"/>
    <property type="match status" value="1"/>
</dbReference>
<dbReference type="InterPro" id="IPR025866">
    <property type="entry name" value="PolyA_pol_arg_C_dom"/>
</dbReference>
<evidence type="ECO:0000259" key="12">
    <source>
        <dbReference type="Pfam" id="PF12627"/>
    </source>
</evidence>